<dbReference type="GeneID" id="36286418"/>
<evidence type="ECO:0000256" key="1">
    <source>
        <dbReference type="SAM" id="MobiDB-lite"/>
    </source>
</evidence>
<dbReference type="Pfam" id="PF13298">
    <property type="entry name" value="LigD_N"/>
    <property type="match status" value="1"/>
</dbReference>
<dbReference type="Proteomes" id="UP000077154">
    <property type="component" value="Unassembled WGS sequence"/>
</dbReference>
<feature type="compositionally biased region" description="Basic and acidic residues" evidence="1">
    <location>
        <begin position="216"/>
        <end position="228"/>
    </location>
</feature>
<gene>
    <name evidence="3" type="ORF">VC83_03341</name>
</gene>
<dbReference type="RefSeq" id="XP_024325769.1">
    <property type="nucleotide sequence ID" value="XM_024466989.1"/>
</dbReference>
<dbReference type="InterPro" id="IPR014144">
    <property type="entry name" value="LigD_PE_domain"/>
</dbReference>
<dbReference type="EMBL" id="KV441391">
    <property type="protein sequence ID" value="OAF60488.1"/>
    <property type="molecule type" value="Genomic_DNA"/>
</dbReference>
<protein>
    <recommendedName>
        <fullName evidence="2">DNA ligase D 3'-phosphoesterase domain-containing protein</fullName>
    </recommendedName>
</protein>
<dbReference type="AlphaFoldDB" id="A0A177AEF6"/>
<accession>A0A177AEF6</accession>
<organism evidence="3">
    <name type="scientific">Pseudogymnoascus destructans</name>
    <dbReference type="NCBI Taxonomy" id="655981"/>
    <lineage>
        <taxon>Eukaryota</taxon>
        <taxon>Fungi</taxon>
        <taxon>Dikarya</taxon>
        <taxon>Ascomycota</taxon>
        <taxon>Pezizomycotina</taxon>
        <taxon>Leotiomycetes</taxon>
        <taxon>Thelebolales</taxon>
        <taxon>Thelebolaceae</taxon>
        <taxon>Pseudogymnoascus</taxon>
    </lineage>
</organism>
<feature type="region of interest" description="Disordered" evidence="1">
    <location>
        <begin position="216"/>
        <end position="261"/>
    </location>
</feature>
<reference evidence="3" key="1">
    <citation type="submission" date="2016-03" db="EMBL/GenBank/DDBJ databases">
        <title>Updated assembly of Pseudogymnoascus destructans, the fungus causing white-nose syndrome of bats.</title>
        <authorList>
            <person name="Palmer J.M."/>
            <person name="Drees K.P."/>
            <person name="Foster J.T."/>
            <person name="Lindner D.L."/>
        </authorList>
    </citation>
    <scope>NUCLEOTIDE SEQUENCE [LARGE SCALE GENOMIC DNA]</scope>
    <source>
        <strain evidence="3">20631-21</strain>
    </source>
</reference>
<dbReference type="OrthoDB" id="2588098at2759"/>
<evidence type="ECO:0000313" key="3">
    <source>
        <dbReference type="EMBL" id="OAF60488.1"/>
    </source>
</evidence>
<evidence type="ECO:0000259" key="2">
    <source>
        <dbReference type="Pfam" id="PF13298"/>
    </source>
</evidence>
<sequence>MGDQRAAMPSRHQAPKWHQPAAESLSNFSSEATSLIANSRRNLNIGRPNSLLTRISPPRSSRREPNQQNKTSHRQRPYSSPEDSSRPATKRTKYDHLSNFQNSPYLTHLPPPLLPTPAFHSLHNRHLTSRGHLFVIHQHDHPIAGLHYDLRLQFSATSSLSWAIPFGVPGDPNSKRQLRLATETRVHTVGSHLVEGASKGGGSMLVWDGGVYEVLPRRKGDGPERDPGSAEGSQSSGLGDVEKGEKGEEEGGEKEEVSENSKLVEAFGRRKIRIRLHGARLPEGYTLDMFVAPGSQHLREPWVTVRRKTRRVVKVMETSSEGEESDAAIPVADAVAAEWALGWERKEAEKREVRRVNAYPGAENTIGSLYQRKWFLCLDREGSGFCKADRDGVWERRKGEGGALEGFEPFYVRGVEEEMSVVTGMKAEHVMRDAGVVGFVRRKGWRGILD</sequence>
<dbReference type="eggNOG" id="ENOG502SF29">
    <property type="taxonomic scope" value="Eukaryota"/>
</dbReference>
<dbReference type="PANTHER" id="PTHR39465:SF1">
    <property type="entry name" value="DNA LIGASE D 3'-PHOSPHOESTERASE DOMAIN-CONTAINING PROTEIN"/>
    <property type="match status" value="1"/>
</dbReference>
<feature type="domain" description="DNA ligase D 3'-phosphoesterase" evidence="2">
    <location>
        <begin position="137"/>
        <end position="287"/>
    </location>
</feature>
<feature type="region of interest" description="Disordered" evidence="1">
    <location>
        <begin position="1"/>
        <end position="91"/>
    </location>
</feature>
<name>A0A177AEF6_9PEZI</name>
<dbReference type="VEuPathDB" id="FungiDB:GMDG_07996"/>
<dbReference type="PANTHER" id="PTHR39465">
    <property type="entry name" value="DNA LIGASE D, 3'-PHOSPHOESTERASE DOMAIN"/>
    <property type="match status" value="1"/>
</dbReference>
<proteinExistence type="predicted"/>
<feature type="compositionally biased region" description="Polar residues" evidence="1">
    <location>
        <begin position="24"/>
        <end position="42"/>
    </location>
</feature>